<dbReference type="EMBL" id="JADWDJ010000152">
    <property type="protein sequence ID" value="KAG5260542.1"/>
    <property type="molecule type" value="Genomic_DNA"/>
</dbReference>
<accession>A0AAV6FGH9</accession>
<gene>
    <name evidence="2" type="ORF">AALO_G00306740</name>
</gene>
<evidence type="ECO:0000313" key="2">
    <source>
        <dbReference type="EMBL" id="KAG5260542.1"/>
    </source>
</evidence>
<evidence type="ECO:0000313" key="3">
    <source>
        <dbReference type="Proteomes" id="UP000823561"/>
    </source>
</evidence>
<protein>
    <submittedName>
        <fullName evidence="2">Uncharacterized protein</fullName>
    </submittedName>
</protein>
<comment type="caution">
    <text evidence="2">The sequence shown here is derived from an EMBL/GenBank/DDBJ whole genome shotgun (WGS) entry which is preliminary data.</text>
</comment>
<organism evidence="2 3">
    <name type="scientific">Alosa alosa</name>
    <name type="common">allis shad</name>
    <dbReference type="NCBI Taxonomy" id="278164"/>
    <lineage>
        <taxon>Eukaryota</taxon>
        <taxon>Metazoa</taxon>
        <taxon>Chordata</taxon>
        <taxon>Craniata</taxon>
        <taxon>Vertebrata</taxon>
        <taxon>Euteleostomi</taxon>
        <taxon>Actinopterygii</taxon>
        <taxon>Neopterygii</taxon>
        <taxon>Teleostei</taxon>
        <taxon>Clupei</taxon>
        <taxon>Clupeiformes</taxon>
        <taxon>Clupeoidei</taxon>
        <taxon>Clupeidae</taxon>
        <taxon>Alosa</taxon>
    </lineage>
</organism>
<feature type="region of interest" description="Disordered" evidence="1">
    <location>
        <begin position="89"/>
        <end position="110"/>
    </location>
</feature>
<keyword evidence="3" id="KW-1185">Reference proteome</keyword>
<reference evidence="2" key="1">
    <citation type="submission" date="2020-10" db="EMBL/GenBank/DDBJ databases">
        <title>Chromosome-scale genome assembly of the Allis shad, Alosa alosa.</title>
        <authorList>
            <person name="Margot Z."/>
            <person name="Christophe K."/>
            <person name="Cabau C."/>
            <person name="Louis A."/>
            <person name="Berthelot C."/>
            <person name="Parey E."/>
            <person name="Roest Crollius H."/>
            <person name="Montfort J."/>
            <person name="Robinson-Rechavi M."/>
            <person name="Bucao C."/>
            <person name="Bouchez O."/>
            <person name="Gislard M."/>
            <person name="Lluch J."/>
            <person name="Milhes M."/>
            <person name="Lampietro C."/>
            <person name="Lopez Roques C."/>
            <person name="Donnadieu C."/>
            <person name="Braasch I."/>
            <person name="Desvignes T."/>
            <person name="Postlethwait J."/>
            <person name="Bobe J."/>
            <person name="Guiguen Y."/>
        </authorList>
    </citation>
    <scope>NUCLEOTIDE SEQUENCE</scope>
    <source>
        <strain evidence="2">M-15738</strain>
        <tissue evidence="2">Blood</tissue>
    </source>
</reference>
<dbReference type="AlphaFoldDB" id="A0AAV6FGH9"/>
<dbReference type="Proteomes" id="UP000823561">
    <property type="component" value="Unassembled WGS sequence"/>
</dbReference>
<name>A0AAV6FGH9_9TELE</name>
<proteinExistence type="predicted"/>
<feature type="region of interest" description="Disordered" evidence="1">
    <location>
        <begin position="1"/>
        <end position="77"/>
    </location>
</feature>
<sequence>MQHNKIGGHEMEAGAGGEGGGAPHRENPKICPISPSETNGGSRGAHLYGHNLSGQELPPVHAGHGRHPALPHGAPKNCLVKINPKITQAQSQIRTDPTLGYTNPGAESDKEQPNTGLYLNFPLRINKVSIYLSIYLPIY</sequence>
<evidence type="ECO:0000256" key="1">
    <source>
        <dbReference type="SAM" id="MobiDB-lite"/>
    </source>
</evidence>